<keyword evidence="4" id="KW-1185">Reference proteome</keyword>
<dbReference type="PANTHER" id="PTHR43664">
    <property type="entry name" value="MONOAMINE OXIDASE-RELATED"/>
    <property type="match status" value="1"/>
</dbReference>
<dbReference type="AlphaFoldDB" id="D3F5E3"/>
<dbReference type="eggNOG" id="COG2030">
    <property type="taxonomic scope" value="Bacteria"/>
</dbReference>
<reference evidence="4" key="2">
    <citation type="submission" date="2010-01" db="EMBL/GenBank/DDBJ databases">
        <title>The complete genome of Conexibacter woesei DSM 14684.</title>
        <authorList>
            <consortium name="US DOE Joint Genome Institute (JGI-PGF)"/>
            <person name="Lucas S."/>
            <person name="Copeland A."/>
            <person name="Lapidus A."/>
            <person name="Glavina del Rio T."/>
            <person name="Dalin E."/>
            <person name="Tice H."/>
            <person name="Bruce D."/>
            <person name="Goodwin L."/>
            <person name="Pitluck S."/>
            <person name="Kyrpides N."/>
            <person name="Mavromatis K."/>
            <person name="Ivanova N."/>
            <person name="Mikhailova N."/>
            <person name="Chertkov O."/>
            <person name="Brettin T."/>
            <person name="Detter J.C."/>
            <person name="Han C."/>
            <person name="Larimer F."/>
            <person name="Land M."/>
            <person name="Hauser L."/>
            <person name="Markowitz V."/>
            <person name="Cheng J.-F."/>
            <person name="Hugenholtz P."/>
            <person name="Woyke T."/>
            <person name="Wu D."/>
            <person name="Pukall R."/>
            <person name="Steenblock K."/>
            <person name="Schneider S."/>
            <person name="Klenk H.-P."/>
            <person name="Eisen J.A."/>
        </authorList>
    </citation>
    <scope>NUCLEOTIDE SEQUENCE [LARGE SCALE GENOMIC DNA]</scope>
    <source>
        <strain evidence="4">DSM 14684 / CIP 108061 / JCM 11494 / NBRC 100937 / ID131577</strain>
    </source>
</reference>
<dbReference type="OrthoDB" id="9796589at2"/>
<dbReference type="GO" id="GO:0016829">
    <property type="term" value="F:lyase activity"/>
    <property type="evidence" value="ECO:0007669"/>
    <property type="project" value="InterPro"/>
</dbReference>
<dbReference type="Gene3D" id="3.10.129.10">
    <property type="entry name" value="Hotdog Thioesterase"/>
    <property type="match status" value="2"/>
</dbReference>
<dbReference type="PANTHER" id="PTHR43664:SF1">
    <property type="entry name" value="BETA-METHYLMALYL-COA DEHYDRATASE"/>
    <property type="match status" value="1"/>
</dbReference>
<dbReference type="Pfam" id="PF19315">
    <property type="entry name" value="MC_hydratase"/>
    <property type="match status" value="1"/>
</dbReference>
<dbReference type="STRING" id="469383.Cwoe_2185"/>
<dbReference type="Pfam" id="PF01575">
    <property type="entry name" value="MaoC_dehydratas"/>
    <property type="match status" value="1"/>
</dbReference>
<evidence type="ECO:0000313" key="4">
    <source>
        <dbReference type="Proteomes" id="UP000008229"/>
    </source>
</evidence>
<organism evidence="3 4">
    <name type="scientific">Conexibacter woesei (strain DSM 14684 / CCUG 47730 / CIP 108061 / JCM 11494 / NBRC 100937 / ID131577)</name>
    <dbReference type="NCBI Taxonomy" id="469383"/>
    <lineage>
        <taxon>Bacteria</taxon>
        <taxon>Bacillati</taxon>
        <taxon>Actinomycetota</taxon>
        <taxon>Thermoleophilia</taxon>
        <taxon>Solirubrobacterales</taxon>
        <taxon>Conexibacteraceae</taxon>
        <taxon>Conexibacter</taxon>
    </lineage>
</organism>
<gene>
    <name evidence="3" type="ordered locus">Cwoe_2185</name>
</gene>
<comment type="similarity">
    <text evidence="1">Belongs to the enoyl-CoA hydratase/isomerase family.</text>
</comment>
<name>D3F5E3_CONWI</name>
<dbReference type="SUPFAM" id="SSF54637">
    <property type="entry name" value="Thioesterase/thiol ester dehydrase-isomerase"/>
    <property type="match status" value="2"/>
</dbReference>
<proteinExistence type="inferred from homology"/>
<dbReference type="InterPro" id="IPR052342">
    <property type="entry name" value="MCH/BMMD"/>
</dbReference>
<dbReference type="CDD" id="cd03451">
    <property type="entry name" value="FkbR2"/>
    <property type="match status" value="2"/>
</dbReference>
<evidence type="ECO:0000259" key="2">
    <source>
        <dbReference type="Pfam" id="PF01575"/>
    </source>
</evidence>
<reference evidence="3 4" key="1">
    <citation type="journal article" date="2010" name="Stand. Genomic Sci.">
        <title>Complete genome sequence of Conexibacter woesei type strain (ID131577).</title>
        <authorList>
            <person name="Pukall R."/>
            <person name="Lapidus A."/>
            <person name="Glavina Del Rio T."/>
            <person name="Copeland A."/>
            <person name="Tice H."/>
            <person name="Cheng J.-F."/>
            <person name="Lucas S."/>
            <person name="Chen F."/>
            <person name="Nolan M."/>
            <person name="Bruce D."/>
            <person name="Goodwin L."/>
            <person name="Pitluck S."/>
            <person name="Mavromatis K."/>
            <person name="Ivanova N."/>
            <person name="Ovchinnikova G."/>
            <person name="Pati A."/>
            <person name="Chen A."/>
            <person name="Palaniappan K."/>
            <person name="Land M."/>
            <person name="Hauser L."/>
            <person name="Chang Y.-J."/>
            <person name="Jeffries C.D."/>
            <person name="Chain P."/>
            <person name="Meincke L."/>
            <person name="Sims D."/>
            <person name="Brettin T."/>
            <person name="Detter J.C."/>
            <person name="Rohde M."/>
            <person name="Goeker M."/>
            <person name="Bristow J."/>
            <person name="Eisen J.A."/>
            <person name="Markowitz V."/>
            <person name="Kyrpides N.C."/>
            <person name="Klenk H.-P."/>
            <person name="Hugenholtz P."/>
        </authorList>
    </citation>
    <scope>NUCLEOTIDE SEQUENCE [LARGE SCALE GENOMIC DNA]</scope>
    <source>
        <strain evidence="4">DSM 14684 / CIP 108061 / JCM 11494 / NBRC 100937 / ID131577</strain>
    </source>
</reference>
<evidence type="ECO:0000256" key="1">
    <source>
        <dbReference type="ARBA" id="ARBA00005254"/>
    </source>
</evidence>
<protein>
    <submittedName>
        <fullName evidence="3">MaoC domain protein dehydratase</fullName>
    </submittedName>
</protein>
<dbReference type="EMBL" id="CP001854">
    <property type="protein sequence ID" value="ADB50610.1"/>
    <property type="molecule type" value="Genomic_DNA"/>
</dbReference>
<sequence length="348" mass="38435">MSLFAYRRAGRDRYVERYGLDFEDLVVGQRFRHRPGVTVSQQDNSDEALDTLNSAMLHFDAAYAAHTPFARPLVVSTLTVGRVLGMTAKTFGRRTALLGIERIELPRPVFGGDTLYAESEVLALDDGDGPDSGTVELATRGLNGDGDEVARLHYRIALPRAGRAAADPPGDAAGPPAEEPRFAAYARDGDVLVERFGLFFEDCRPGETFVHAPRRTVLLEDAVEHARRSLDHSPRWHELDGERRYEVPPTYVLAVAATTSTRTFARVVANLGWYDVELPRPVHAGDTLRAESQILDARPSRSRPREGVLVVATHAFDQHGEPVLRFRRHLLVNRSGTAAPYRAAGYAS</sequence>
<dbReference type="HOGENOM" id="CLU_798939_0_0_11"/>
<dbReference type="KEGG" id="cwo:Cwoe_2185"/>
<dbReference type="InterPro" id="IPR002539">
    <property type="entry name" value="MaoC-like_dom"/>
</dbReference>
<dbReference type="InterPro" id="IPR029069">
    <property type="entry name" value="HotDog_dom_sf"/>
</dbReference>
<accession>D3F5E3</accession>
<feature type="domain" description="MaoC-like" evidence="2">
    <location>
        <begin position="27"/>
        <end position="136"/>
    </location>
</feature>
<dbReference type="InterPro" id="IPR048274">
    <property type="entry name" value="MC_hydratase"/>
</dbReference>
<dbReference type="RefSeq" id="WP_012933661.1">
    <property type="nucleotide sequence ID" value="NC_013739.1"/>
</dbReference>
<evidence type="ECO:0000313" key="3">
    <source>
        <dbReference type="EMBL" id="ADB50610.1"/>
    </source>
</evidence>
<dbReference type="Proteomes" id="UP000008229">
    <property type="component" value="Chromosome"/>
</dbReference>